<dbReference type="InterPro" id="IPR003735">
    <property type="entry name" value="Metal_Tscrpt_repr"/>
</dbReference>
<sequence>MSERTQQAHGYIKEGDKEKLKNRLRRIEGQVRGVQRMVEEEAYCVDILTQISSYIAASEKVASLVLRDHMEHCVREAVTDGAKADEKIAELAEAVERFVKMDR</sequence>
<dbReference type="EMBL" id="CADCVM010000174">
    <property type="protein sequence ID" value="CAA9485871.1"/>
    <property type="molecule type" value="Genomic_DNA"/>
</dbReference>
<dbReference type="InterPro" id="IPR038390">
    <property type="entry name" value="Metal_Tscrpt_repr_sf"/>
</dbReference>
<dbReference type="GO" id="GO:0045892">
    <property type="term" value="P:negative regulation of DNA-templated transcription"/>
    <property type="evidence" value="ECO:0007669"/>
    <property type="project" value="UniProtKB-ARBA"/>
</dbReference>
<evidence type="ECO:0000256" key="2">
    <source>
        <dbReference type="ARBA" id="ARBA00023008"/>
    </source>
</evidence>
<name>A0A6J4S6H4_9ACTN</name>
<dbReference type="Gene3D" id="1.20.58.1000">
    <property type="entry name" value="Metal-sensitive repressor, helix protomer"/>
    <property type="match status" value="1"/>
</dbReference>
<evidence type="ECO:0000256" key="1">
    <source>
        <dbReference type="ARBA" id="ARBA00005428"/>
    </source>
</evidence>
<keyword evidence="2" id="KW-0186">Copper</keyword>
<protein>
    <submittedName>
        <fullName evidence="3">Repressor CsoR of the copZA operon</fullName>
    </submittedName>
</protein>
<proteinExistence type="inferred from homology"/>
<dbReference type="CDD" id="cd10148">
    <property type="entry name" value="CsoR-like_DUF156"/>
    <property type="match status" value="1"/>
</dbReference>
<dbReference type="Pfam" id="PF02583">
    <property type="entry name" value="Trns_repr_metal"/>
    <property type="match status" value="1"/>
</dbReference>
<dbReference type="GO" id="GO:0046872">
    <property type="term" value="F:metal ion binding"/>
    <property type="evidence" value="ECO:0007669"/>
    <property type="project" value="InterPro"/>
</dbReference>
<dbReference type="PANTHER" id="PTHR33677">
    <property type="entry name" value="TRANSCRIPTIONAL REPRESSOR FRMR-RELATED"/>
    <property type="match status" value="1"/>
</dbReference>
<reference evidence="3" key="1">
    <citation type="submission" date="2020-02" db="EMBL/GenBank/DDBJ databases">
        <authorList>
            <person name="Meier V. D."/>
        </authorList>
    </citation>
    <scope>NUCLEOTIDE SEQUENCE</scope>
    <source>
        <strain evidence="3">AVDCRST_MAG05</strain>
    </source>
</reference>
<dbReference type="PANTHER" id="PTHR33677:SF3">
    <property type="entry name" value="COPPER-SENSING TRANSCRIPTIONAL REPRESSOR RICR"/>
    <property type="match status" value="1"/>
</dbReference>
<evidence type="ECO:0000313" key="3">
    <source>
        <dbReference type="EMBL" id="CAA9485871.1"/>
    </source>
</evidence>
<dbReference type="GO" id="GO:0003677">
    <property type="term" value="F:DNA binding"/>
    <property type="evidence" value="ECO:0007669"/>
    <property type="project" value="InterPro"/>
</dbReference>
<gene>
    <name evidence="3" type="ORF">AVDCRST_MAG05-1574</name>
</gene>
<accession>A0A6J4S6H4</accession>
<comment type="similarity">
    <text evidence="1">Belongs to the CsoR family.</text>
</comment>
<organism evidence="3">
    <name type="scientific">uncultured Rubrobacteraceae bacterium</name>
    <dbReference type="NCBI Taxonomy" id="349277"/>
    <lineage>
        <taxon>Bacteria</taxon>
        <taxon>Bacillati</taxon>
        <taxon>Actinomycetota</taxon>
        <taxon>Rubrobacteria</taxon>
        <taxon>Rubrobacterales</taxon>
        <taxon>Rubrobacteraceae</taxon>
        <taxon>environmental samples</taxon>
    </lineage>
</organism>
<dbReference type="AlphaFoldDB" id="A0A6J4S6H4"/>